<dbReference type="GO" id="GO:0004844">
    <property type="term" value="F:uracil DNA N-glycosylase activity"/>
    <property type="evidence" value="ECO:0007669"/>
    <property type="project" value="UniProtKB-UniRule"/>
</dbReference>
<evidence type="ECO:0000256" key="3">
    <source>
        <dbReference type="ARBA" id="ARBA00008184"/>
    </source>
</evidence>
<keyword evidence="7 9" id="KW-0378">Hydrolase</keyword>
<protein>
    <recommendedName>
        <fullName evidence="5 9">Uracil-DNA glycosylase</fullName>
        <shortName evidence="9">UDG</shortName>
        <ecNumber evidence="4 9">3.2.2.27</ecNumber>
    </recommendedName>
</protein>
<dbReference type="HAMAP" id="MF_00148">
    <property type="entry name" value="UDG"/>
    <property type="match status" value="1"/>
</dbReference>
<comment type="subcellular location">
    <subcellularLocation>
        <location evidence="9">Cytoplasm</location>
    </subcellularLocation>
</comment>
<organism evidence="13 14">
    <name type="scientific">Salimicrobium halophilum</name>
    <dbReference type="NCBI Taxonomy" id="86666"/>
    <lineage>
        <taxon>Bacteria</taxon>
        <taxon>Bacillati</taxon>
        <taxon>Bacillota</taxon>
        <taxon>Bacilli</taxon>
        <taxon>Bacillales</taxon>
        <taxon>Bacillaceae</taxon>
        <taxon>Salimicrobium</taxon>
    </lineage>
</organism>
<dbReference type="CDD" id="cd10027">
    <property type="entry name" value="UDG-F1-like"/>
    <property type="match status" value="1"/>
</dbReference>
<dbReference type="Pfam" id="PF03167">
    <property type="entry name" value="UDG"/>
    <property type="match status" value="1"/>
</dbReference>
<evidence type="ECO:0000256" key="9">
    <source>
        <dbReference type="HAMAP-Rule" id="MF_00148"/>
    </source>
</evidence>
<comment type="catalytic activity">
    <reaction evidence="1 9 11">
        <text>Hydrolyzes single-stranded DNA or mismatched double-stranded DNA and polynucleotides, releasing free uracil.</text>
        <dbReference type="EC" id="3.2.2.27"/>
    </reaction>
</comment>
<evidence type="ECO:0000256" key="6">
    <source>
        <dbReference type="ARBA" id="ARBA00022763"/>
    </source>
</evidence>
<dbReference type="NCBIfam" id="NF003591">
    <property type="entry name" value="PRK05254.1-4"/>
    <property type="match status" value="1"/>
</dbReference>
<dbReference type="PANTHER" id="PTHR11264">
    <property type="entry name" value="URACIL-DNA GLYCOSYLASE"/>
    <property type="match status" value="1"/>
</dbReference>
<evidence type="ECO:0000256" key="10">
    <source>
        <dbReference type="PROSITE-ProRule" id="PRU10072"/>
    </source>
</evidence>
<keyword evidence="8 9" id="KW-0234">DNA repair</keyword>
<dbReference type="FunFam" id="3.40.470.10:FF:000001">
    <property type="entry name" value="Uracil-DNA glycosylase"/>
    <property type="match status" value="1"/>
</dbReference>
<reference evidence="14" key="1">
    <citation type="submission" date="2016-10" db="EMBL/GenBank/DDBJ databases">
        <authorList>
            <person name="Varghese N."/>
            <person name="Submissions S."/>
        </authorList>
    </citation>
    <scope>NUCLEOTIDE SEQUENCE [LARGE SCALE GENOMIC DNA]</scope>
    <source>
        <strain evidence="14">DSM 4771</strain>
    </source>
</reference>
<dbReference type="SMART" id="SM00986">
    <property type="entry name" value="UDG"/>
    <property type="match status" value="1"/>
</dbReference>
<dbReference type="Gene3D" id="3.40.470.10">
    <property type="entry name" value="Uracil-DNA glycosylase-like domain"/>
    <property type="match status" value="1"/>
</dbReference>
<dbReference type="NCBIfam" id="NF003589">
    <property type="entry name" value="PRK05254.1-2"/>
    <property type="match status" value="1"/>
</dbReference>
<dbReference type="NCBIfam" id="TIGR00628">
    <property type="entry name" value="ung"/>
    <property type="match status" value="1"/>
</dbReference>
<dbReference type="PROSITE" id="PS00130">
    <property type="entry name" value="U_DNA_GLYCOSYLASE"/>
    <property type="match status" value="1"/>
</dbReference>
<evidence type="ECO:0000259" key="12">
    <source>
        <dbReference type="SMART" id="SM00986"/>
    </source>
</evidence>
<dbReference type="GO" id="GO:0005737">
    <property type="term" value="C:cytoplasm"/>
    <property type="evidence" value="ECO:0007669"/>
    <property type="project" value="UniProtKB-SubCell"/>
</dbReference>
<accession>A0A1G8Q3B8</accession>
<keyword evidence="9" id="KW-0963">Cytoplasm</keyword>
<dbReference type="SUPFAM" id="SSF52141">
    <property type="entry name" value="Uracil-DNA glycosylase-like"/>
    <property type="match status" value="1"/>
</dbReference>
<evidence type="ECO:0000256" key="7">
    <source>
        <dbReference type="ARBA" id="ARBA00022801"/>
    </source>
</evidence>
<dbReference type="InterPro" id="IPR018085">
    <property type="entry name" value="Ura-DNA_Glyclase_AS"/>
</dbReference>
<dbReference type="STRING" id="86666.SAMN04490247_0373"/>
<evidence type="ECO:0000256" key="8">
    <source>
        <dbReference type="ARBA" id="ARBA00023204"/>
    </source>
</evidence>
<keyword evidence="6 9" id="KW-0227">DNA damage</keyword>
<evidence type="ECO:0000256" key="1">
    <source>
        <dbReference type="ARBA" id="ARBA00001400"/>
    </source>
</evidence>
<evidence type="ECO:0000256" key="2">
    <source>
        <dbReference type="ARBA" id="ARBA00002631"/>
    </source>
</evidence>
<dbReference type="RefSeq" id="WP_093191363.1">
    <property type="nucleotide sequence ID" value="NZ_FNEV01000001.1"/>
</dbReference>
<name>A0A1G8Q3B8_9BACI</name>
<evidence type="ECO:0000313" key="14">
    <source>
        <dbReference type="Proteomes" id="UP000199225"/>
    </source>
</evidence>
<sequence length="222" mass="25589">MIDLGNDWNAYLQPEYEKDYYQNLRSFLKQEYRDKEIFPPMDDIFNALRTTAYEDTKVVIIGQDPYHGPGQAHGYSFSVRPGVPIPPSLRNIFKELQEDIGVSPPSHGHLISWAKQGVLLMNNVLTVRRGEAHSHQGKGWEHFTDKVLECLNEREVPVVFLLWGKAARKKAEAVDRKKHYVIESSHPSPFAAHRGFFGSRPFSRTNEILEEMGQTPIDWRLD</sequence>
<proteinExistence type="inferred from homology"/>
<dbReference type="OrthoDB" id="9804372at2"/>
<feature type="domain" description="Uracil-DNA glycosylase-like" evidence="12">
    <location>
        <begin position="49"/>
        <end position="209"/>
    </location>
</feature>
<dbReference type="NCBIfam" id="NF003588">
    <property type="entry name" value="PRK05254.1-1"/>
    <property type="match status" value="1"/>
</dbReference>
<comment type="similarity">
    <text evidence="3 9 11">Belongs to the uracil-DNA glycosylase (UDG) superfamily. UNG family.</text>
</comment>
<evidence type="ECO:0000256" key="5">
    <source>
        <dbReference type="ARBA" id="ARBA00018429"/>
    </source>
</evidence>
<comment type="function">
    <text evidence="2 9 11">Excises uracil residues from the DNA which can arise as a result of misincorporation of dUMP residues by DNA polymerase or due to deamination of cytosine.</text>
</comment>
<gene>
    <name evidence="9" type="primary">ung</name>
    <name evidence="13" type="ORF">SAMN04490247_0373</name>
</gene>
<dbReference type="EMBL" id="FNEV01000001">
    <property type="protein sequence ID" value="SDI99232.1"/>
    <property type="molecule type" value="Genomic_DNA"/>
</dbReference>
<dbReference type="InterPro" id="IPR002043">
    <property type="entry name" value="UDG_fam1"/>
</dbReference>
<dbReference type="NCBIfam" id="NF003592">
    <property type="entry name" value="PRK05254.1-5"/>
    <property type="match status" value="1"/>
</dbReference>
<dbReference type="AlphaFoldDB" id="A0A1G8Q3B8"/>
<feature type="active site" description="Proton acceptor" evidence="9 10">
    <location>
        <position position="64"/>
    </location>
</feature>
<evidence type="ECO:0000256" key="11">
    <source>
        <dbReference type="RuleBase" id="RU003780"/>
    </source>
</evidence>
<dbReference type="EC" id="3.2.2.27" evidence="4 9"/>
<dbReference type="PANTHER" id="PTHR11264:SF0">
    <property type="entry name" value="URACIL-DNA GLYCOSYLASE"/>
    <property type="match status" value="1"/>
</dbReference>
<evidence type="ECO:0000256" key="4">
    <source>
        <dbReference type="ARBA" id="ARBA00012030"/>
    </source>
</evidence>
<dbReference type="InterPro" id="IPR036895">
    <property type="entry name" value="Uracil-DNA_glycosylase-like_sf"/>
</dbReference>
<keyword evidence="14" id="KW-1185">Reference proteome</keyword>
<dbReference type="InterPro" id="IPR005122">
    <property type="entry name" value="Uracil-DNA_glycosylase-like"/>
</dbReference>
<evidence type="ECO:0000313" key="13">
    <source>
        <dbReference type="EMBL" id="SDI99232.1"/>
    </source>
</evidence>
<dbReference type="Proteomes" id="UP000199225">
    <property type="component" value="Unassembled WGS sequence"/>
</dbReference>
<dbReference type="GO" id="GO:0097510">
    <property type="term" value="P:base-excision repair, AP site formation via deaminated base removal"/>
    <property type="evidence" value="ECO:0007669"/>
    <property type="project" value="TreeGrafter"/>
</dbReference>
<dbReference type="SMART" id="SM00987">
    <property type="entry name" value="UreE_C"/>
    <property type="match status" value="1"/>
</dbReference>